<name>A0A8G1RFM1_9EURO</name>
<evidence type="ECO:0000313" key="2">
    <source>
        <dbReference type="EMBL" id="RAK72440.1"/>
    </source>
</evidence>
<evidence type="ECO:0000313" key="3">
    <source>
        <dbReference type="Proteomes" id="UP000249789"/>
    </source>
</evidence>
<organism evidence="2 3">
    <name type="scientific">Aspergillus fijiensis CBS 313.89</name>
    <dbReference type="NCBI Taxonomy" id="1448319"/>
    <lineage>
        <taxon>Eukaryota</taxon>
        <taxon>Fungi</taxon>
        <taxon>Dikarya</taxon>
        <taxon>Ascomycota</taxon>
        <taxon>Pezizomycotina</taxon>
        <taxon>Eurotiomycetes</taxon>
        <taxon>Eurotiomycetidae</taxon>
        <taxon>Eurotiales</taxon>
        <taxon>Aspergillaceae</taxon>
        <taxon>Aspergillus</taxon>
    </lineage>
</organism>
<proteinExistence type="predicted"/>
<gene>
    <name evidence="2" type="ORF">BO72DRAFT_276862</name>
</gene>
<reference evidence="2 3" key="1">
    <citation type="submission" date="2018-02" db="EMBL/GenBank/DDBJ databases">
        <title>The genomes of Aspergillus section Nigri reveals drivers in fungal speciation.</title>
        <authorList>
            <consortium name="DOE Joint Genome Institute"/>
            <person name="Vesth T.C."/>
            <person name="Nybo J."/>
            <person name="Theobald S."/>
            <person name="Brandl J."/>
            <person name="Frisvad J.C."/>
            <person name="Nielsen K.F."/>
            <person name="Lyhne E.K."/>
            <person name="Kogle M.E."/>
            <person name="Kuo A."/>
            <person name="Riley R."/>
            <person name="Clum A."/>
            <person name="Nolan M."/>
            <person name="Lipzen A."/>
            <person name="Salamov A."/>
            <person name="Henrissat B."/>
            <person name="Wiebenga A."/>
            <person name="De vries R.P."/>
            <person name="Grigoriev I.V."/>
            <person name="Mortensen U.H."/>
            <person name="Andersen M.R."/>
            <person name="Baker S.E."/>
        </authorList>
    </citation>
    <scope>NUCLEOTIDE SEQUENCE [LARGE SCALE GENOMIC DNA]</scope>
    <source>
        <strain evidence="2 3">CBS 313.89</strain>
    </source>
</reference>
<dbReference type="AlphaFoldDB" id="A0A8G1RFM1"/>
<accession>A0A8G1RFM1</accession>
<keyword evidence="3" id="KW-1185">Reference proteome</keyword>
<dbReference type="Proteomes" id="UP000249789">
    <property type="component" value="Unassembled WGS sequence"/>
</dbReference>
<dbReference type="EMBL" id="KZ824696">
    <property type="protein sequence ID" value="RAK72440.1"/>
    <property type="molecule type" value="Genomic_DNA"/>
</dbReference>
<dbReference type="GeneID" id="63857577"/>
<feature type="region of interest" description="Disordered" evidence="1">
    <location>
        <begin position="51"/>
        <end position="89"/>
    </location>
</feature>
<dbReference type="RefSeq" id="XP_040796452.1">
    <property type="nucleotide sequence ID" value="XM_040940244.1"/>
</dbReference>
<sequence>MKILSQTQRNSRKAKLVSLSPLTRLFPSLAQIGPGARAAVIPCYYAARTTGKRRTQTSLDSPRKTASRGPAALSTHESQSKTPQALEEPHQCWDLDSEVTLISATGTWVRRKTMRVA</sequence>
<evidence type="ECO:0000256" key="1">
    <source>
        <dbReference type="SAM" id="MobiDB-lite"/>
    </source>
</evidence>
<dbReference type="VEuPathDB" id="FungiDB:BO72DRAFT_276862"/>
<protein>
    <submittedName>
        <fullName evidence="2">Uncharacterized protein</fullName>
    </submittedName>
</protein>